<accession>A0A2S6Z0P5</accession>
<sequence length="270" mass="29763">MKIDKPAVIIFSIIIAVFLPGCTFAVRAPKMAFNKVVKLEGDGYEVESAFNTTVVRWPGVTWSISGTYLPLGDGMSTASRDVFKYSYAKSSSFRLHVRGADGCGPSKVAEEKTTRALDNVFARIGGWPARGETTLTLVEKVKPVQRYAFSARFGKAFHLDYLVPCTPSNTEDSLWVALMVAMHESTHATLSVLGQTPKDAERSERIAEGAEACLLIELSNDTVALLSTHPRAALRMAGRDESITQYKDIQALCLTWGEHMSDVIRQRNKR</sequence>
<reference evidence="1 2" key="1">
    <citation type="submission" date="2016-08" db="EMBL/GenBank/DDBJ databases">
        <title>Evolution of the type three secretion system and type three effector repertoires in Xanthomonas.</title>
        <authorList>
            <person name="Merda D."/>
            <person name="Briand M."/>
            <person name="Bosis E."/>
            <person name="Rousseau C."/>
            <person name="Portier P."/>
            <person name="Jacques M.-A."/>
            <person name="Fischer-Le Saux M."/>
        </authorList>
    </citation>
    <scope>NUCLEOTIDE SEQUENCE [LARGE SCALE GENOMIC DNA]</scope>
    <source>
        <strain evidence="1 2">CFBP 3122</strain>
    </source>
</reference>
<evidence type="ECO:0000313" key="2">
    <source>
        <dbReference type="Proteomes" id="UP000238270"/>
    </source>
</evidence>
<gene>
    <name evidence="1" type="ORF">XaplCFBP3122_17960</name>
</gene>
<proteinExistence type="predicted"/>
<dbReference type="EMBL" id="MIGV01000030">
    <property type="protein sequence ID" value="PPT74113.1"/>
    <property type="molecule type" value="Genomic_DNA"/>
</dbReference>
<comment type="caution">
    <text evidence="1">The sequence shown here is derived from an EMBL/GenBank/DDBJ whole genome shotgun (WGS) entry which is preliminary data.</text>
</comment>
<protein>
    <submittedName>
        <fullName evidence="1">Uncharacterized protein</fullName>
    </submittedName>
</protein>
<dbReference type="Proteomes" id="UP000238270">
    <property type="component" value="Unassembled WGS sequence"/>
</dbReference>
<dbReference type="AlphaFoldDB" id="A0A2S6Z0P5"/>
<dbReference type="RefSeq" id="WP_104599142.1">
    <property type="nucleotide sequence ID" value="NZ_MIGV01000030.1"/>
</dbReference>
<organism evidence="1 2">
    <name type="scientific">Xanthomonas arboricola pv. populi</name>
    <dbReference type="NCBI Taxonomy" id="487823"/>
    <lineage>
        <taxon>Bacteria</taxon>
        <taxon>Pseudomonadati</taxon>
        <taxon>Pseudomonadota</taxon>
        <taxon>Gammaproteobacteria</taxon>
        <taxon>Lysobacterales</taxon>
        <taxon>Lysobacteraceae</taxon>
        <taxon>Xanthomonas</taxon>
    </lineage>
</organism>
<name>A0A2S6Z0P5_9XANT</name>
<evidence type="ECO:0000313" key="1">
    <source>
        <dbReference type="EMBL" id="PPT74113.1"/>
    </source>
</evidence>